<proteinExistence type="inferred from homology"/>
<gene>
    <name evidence="8" type="ORF">CJ668_00690</name>
</gene>
<dbReference type="Proteomes" id="UP000238811">
    <property type="component" value="Unassembled WGS sequence"/>
</dbReference>
<keyword evidence="7" id="KW-0346">Stress response</keyword>
<dbReference type="Pfam" id="PF07927">
    <property type="entry name" value="HicA_toxin"/>
    <property type="match status" value="1"/>
</dbReference>
<evidence type="ECO:0000256" key="7">
    <source>
        <dbReference type="ARBA" id="ARBA00023016"/>
    </source>
</evidence>
<keyword evidence="6" id="KW-0694">RNA-binding</keyword>
<evidence type="ECO:0000256" key="6">
    <source>
        <dbReference type="ARBA" id="ARBA00022884"/>
    </source>
</evidence>
<evidence type="ECO:0000256" key="3">
    <source>
        <dbReference type="ARBA" id="ARBA00022722"/>
    </source>
</evidence>
<evidence type="ECO:0000256" key="1">
    <source>
        <dbReference type="ARBA" id="ARBA00006620"/>
    </source>
</evidence>
<sequence length="77" mass="8835">MASLSNVTGRKLIKFIKSIGYRFDRQKGNHRIFVHENMKSITIPVYKKKLVKLGLLGGILRDIGISKYEFINSINLL</sequence>
<dbReference type="PANTHER" id="PTHR34873:SF3">
    <property type="entry name" value="ADDICTION MODULE TOXIN, HICA FAMILY"/>
    <property type="match status" value="1"/>
</dbReference>
<evidence type="ECO:0008006" key="10">
    <source>
        <dbReference type="Google" id="ProtNLM"/>
    </source>
</evidence>
<dbReference type="GO" id="GO:0004519">
    <property type="term" value="F:endonuclease activity"/>
    <property type="evidence" value="ECO:0007669"/>
    <property type="project" value="UniProtKB-KW"/>
</dbReference>
<evidence type="ECO:0000256" key="2">
    <source>
        <dbReference type="ARBA" id="ARBA00022649"/>
    </source>
</evidence>
<name>A0A2S9TRQ8_9BACT</name>
<comment type="similarity">
    <text evidence="1">Belongs to the HicA mRNA interferase family.</text>
</comment>
<comment type="caution">
    <text evidence="8">The sequence shown here is derived from an EMBL/GenBank/DDBJ whole genome shotgun (WGS) entry which is preliminary data.</text>
</comment>
<evidence type="ECO:0000313" key="9">
    <source>
        <dbReference type="Proteomes" id="UP000238811"/>
    </source>
</evidence>
<dbReference type="Gene3D" id="3.30.920.30">
    <property type="entry name" value="Hypothetical protein"/>
    <property type="match status" value="1"/>
</dbReference>
<keyword evidence="4" id="KW-0255">Endonuclease</keyword>
<keyword evidence="2" id="KW-1277">Toxin-antitoxin system</keyword>
<keyword evidence="5" id="KW-0378">Hydrolase</keyword>
<dbReference type="GO" id="GO:0003729">
    <property type="term" value="F:mRNA binding"/>
    <property type="evidence" value="ECO:0007669"/>
    <property type="project" value="InterPro"/>
</dbReference>
<dbReference type="InterPro" id="IPR012933">
    <property type="entry name" value="HicA_mRNA_interferase"/>
</dbReference>
<dbReference type="EMBL" id="NXGD01000001">
    <property type="protein sequence ID" value="PRN01530.1"/>
    <property type="molecule type" value="Genomic_DNA"/>
</dbReference>
<dbReference type="SUPFAM" id="SSF54786">
    <property type="entry name" value="YcfA/nrd intein domain"/>
    <property type="match status" value="1"/>
</dbReference>
<protein>
    <recommendedName>
        <fullName evidence="10">Type II toxin-antitoxin system HicA family toxin</fullName>
    </recommendedName>
</protein>
<dbReference type="GO" id="GO:0016787">
    <property type="term" value="F:hydrolase activity"/>
    <property type="evidence" value="ECO:0007669"/>
    <property type="project" value="UniProtKB-KW"/>
</dbReference>
<keyword evidence="3" id="KW-0540">Nuclease</keyword>
<reference evidence="8 9" key="1">
    <citation type="submission" date="2017-09" db="EMBL/GenBank/DDBJ databases">
        <title>Reassesment of A. cryaerophilus.</title>
        <authorList>
            <person name="Perez-Cataluna A."/>
            <person name="Collado L."/>
            <person name="Salgado O."/>
            <person name="Lefinanco V."/>
            <person name="Figueras M.J."/>
        </authorList>
    </citation>
    <scope>NUCLEOTIDE SEQUENCE [LARGE SCALE GENOMIC DNA]</scope>
    <source>
        <strain evidence="8 9">LMG 10229</strain>
    </source>
</reference>
<dbReference type="InterPro" id="IPR038570">
    <property type="entry name" value="HicA_sf"/>
</dbReference>
<accession>A0A2S9TRQ8</accession>
<evidence type="ECO:0000256" key="5">
    <source>
        <dbReference type="ARBA" id="ARBA00022801"/>
    </source>
</evidence>
<evidence type="ECO:0000256" key="4">
    <source>
        <dbReference type="ARBA" id="ARBA00022759"/>
    </source>
</evidence>
<evidence type="ECO:0000313" key="8">
    <source>
        <dbReference type="EMBL" id="PRN01530.1"/>
    </source>
</evidence>
<dbReference type="AlphaFoldDB" id="A0A2S9TRQ8"/>
<dbReference type="PANTHER" id="PTHR34873">
    <property type="entry name" value="SSR1766 PROTEIN"/>
    <property type="match status" value="1"/>
</dbReference>
<organism evidence="8 9">
    <name type="scientific">Aliarcobacter cryaerophilus</name>
    <dbReference type="NCBI Taxonomy" id="28198"/>
    <lineage>
        <taxon>Bacteria</taxon>
        <taxon>Pseudomonadati</taxon>
        <taxon>Campylobacterota</taxon>
        <taxon>Epsilonproteobacteria</taxon>
        <taxon>Campylobacterales</taxon>
        <taxon>Arcobacteraceae</taxon>
        <taxon>Aliarcobacter</taxon>
    </lineage>
</organism>